<keyword evidence="5 10" id="KW-0573">Peptidoglycan synthesis</keyword>
<evidence type="ECO:0000256" key="6">
    <source>
        <dbReference type="ARBA" id="ARBA00022989"/>
    </source>
</evidence>
<feature type="transmembrane region" description="Helical" evidence="10">
    <location>
        <begin position="29"/>
        <end position="50"/>
    </location>
</feature>
<comment type="similarity">
    <text evidence="9 10 11">Belongs to the MurJ/MviN family.</text>
</comment>
<evidence type="ECO:0000256" key="8">
    <source>
        <dbReference type="ARBA" id="ARBA00060041"/>
    </source>
</evidence>
<evidence type="ECO:0000313" key="12">
    <source>
        <dbReference type="EMBL" id="TDL91442.1"/>
    </source>
</evidence>
<proteinExistence type="inferred from homology"/>
<evidence type="ECO:0000256" key="7">
    <source>
        <dbReference type="ARBA" id="ARBA00023136"/>
    </source>
</evidence>
<feature type="transmembrane region" description="Helical" evidence="10">
    <location>
        <begin position="270"/>
        <end position="291"/>
    </location>
</feature>
<keyword evidence="7 10" id="KW-0472">Membrane</keyword>
<feature type="transmembrane region" description="Helical" evidence="10">
    <location>
        <begin position="385"/>
        <end position="404"/>
    </location>
</feature>
<accession>A0A4R6B5T6</accession>
<dbReference type="HAMAP" id="MF_02078">
    <property type="entry name" value="MurJ_MviN"/>
    <property type="match status" value="1"/>
</dbReference>
<feature type="transmembrane region" description="Helical" evidence="10">
    <location>
        <begin position="89"/>
        <end position="113"/>
    </location>
</feature>
<dbReference type="PANTHER" id="PTHR47019">
    <property type="entry name" value="LIPID II FLIPPASE MURJ"/>
    <property type="match status" value="1"/>
</dbReference>
<gene>
    <name evidence="10 12" type="primary">murJ</name>
    <name evidence="12" type="ORF">E2L05_00620</name>
</gene>
<evidence type="ECO:0000256" key="2">
    <source>
        <dbReference type="ARBA" id="ARBA00022475"/>
    </source>
</evidence>
<comment type="caution">
    <text evidence="12">The sequence shown here is derived from an EMBL/GenBank/DDBJ whole genome shotgun (WGS) entry which is preliminary data.</text>
</comment>
<evidence type="ECO:0000256" key="1">
    <source>
        <dbReference type="ARBA" id="ARBA00004651"/>
    </source>
</evidence>
<evidence type="ECO:0000256" key="11">
    <source>
        <dbReference type="PIRNR" id="PIRNR002869"/>
    </source>
</evidence>
<dbReference type="NCBIfam" id="TIGR01695">
    <property type="entry name" value="murJ_mviN"/>
    <property type="match status" value="1"/>
</dbReference>
<dbReference type="RefSeq" id="WP_133340946.1">
    <property type="nucleotide sequence ID" value="NZ_SMZO01000001.1"/>
</dbReference>
<feature type="transmembrane region" description="Helical" evidence="10">
    <location>
        <begin position="348"/>
        <end position="365"/>
    </location>
</feature>
<dbReference type="GO" id="GO:0009252">
    <property type="term" value="P:peptidoglycan biosynthetic process"/>
    <property type="evidence" value="ECO:0007669"/>
    <property type="project" value="UniProtKB-UniRule"/>
</dbReference>
<comment type="subcellular location">
    <subcellularLocation>
        <location evidence="10">Cell inner membrane</location>
        <topology evidence="10">Multi-pass membrane protein</topology>
    </subcellularLocation>
    <subcellularLocation>
        <location evidence="1">Cell membrane</location>
        <topology evidence="1">Multi-pass membrane protein</topology>
    </subcellularLocation>
</comment>
<feature type="transmembrane region" description="Helical" evidence="10">
    <location>
        <begin position="133"/>
        <end position="151"/>
    </location>
</feature>
<dbReference type="GO" id="GO:0005886">
    <property type="term" value="C:plasma membrane"/>
    <property type="evidence" value="ECO:0007669"/>
    <property type="project" value="UniProtKB-SubCell"/>
</dbReference>
<feature type="transmembrane region" description="Helical" evidence="10">
    <location>
        <begin position="479"/>
        <end position="504"/>
    </location>
</feature>
<feature type="transmembrane region" description="Helical" evidence="10">
    <location>
        <begin position="158"/>
        <end position="182"/>
    </location>
</feature>
<comment type="pathway">
    <text evidence="10">Cell wall biogenesis; peptidoglycan biosynthesis.</text>
</comment>
<name>A0A4R6B5T6_9RHOB</name>
<dbReference type="CDD" id="cd13123">
    <property type="entry name" value="MATE_MurJ_like"/>
    <property type="match status" value="1"/>
</dbReference>
<dbReference type="PANTHER" id="PTHR47019:SF1">
    <property type="entry name" value="LIPID II FLIPPASE MURJ"/>
    <property type="match status" value="1"/>
</dbReference>
<keyword evidence="3 10" id="KW-0812">Transmembrane</keyword>
<feature type="transmembrane region" description="Helical" evidence="10">
    <location>
        <begin position="229"/>
        <end position="250"/>
    </location>
</feature>
<evidence type="ECO:0000256" key="9">
    <source>
        <dbReference type="ARBA" id="ARBA00061532"/>
    </source>
</evidence>
<dbReference type="PRINTS" id="PR01806">
    <property type="entry name" value="VIRFACTRMVIN"/>
</dbReference>
<dbReference type="InterPro" id="IPR004268">
    <property type="entry name" value="MurJ"/>
</dbReference>
<keyword evidence="6 10" id="KW-1133">Transmembrane helix</keyword>
<evidence type="ECO:0000256" key="5">
    <source>
        <dbReference type="ARBA" id="ARBA00022984"/>
    </source>
</evidence>
<dbReference type="Proteomes" id="UP000294562">
    <property type="component" value="Unassembled WGS sequence"/>
</dbReference>
<feature type="transmembrane region" description="Helical" evidence="10">
    <location>
        <begin position="312"/>
        <end position="336"/>
    </location>
</feature>
<comment type="function">
    <text evidence="8 10 11">Involved in peptidoglycan biosynthesis. Transports lipid-linked peptidoglycan precursors from the inner to the outer leaflet of the cytoplasmic membrane.</text>
</comment>
<dbReference type="InterPro" id="IPR051050">
    <property type="entry name" value="Lipid_II_flippase_MurJ/MviN"/>
</dbReference>
<keyword evidence="2 10" id="KW-1003">Cell membrane</keyword>
<keyword evidence="10" id="KW-0997">Cell inner membrane</keyword>
<keyword evidence="10 11" id="KW-0813">Transport</keyword>
<evidence type="ECO:0000256" key="3">
    <source>
        <dbReference type="ARBA" id="ARBA00022692"/>
    </source>
</evidence>
<dbReference type="GO" id="GO:0015648">
    <property type="term" value="F:lipid-linked peptidoglycan transporter activity"/>
    <property type="evidence" value="ECO:0007669"/>
    <property type="project" value="UniProtKB-UniRule"/>
</dbReference>
<sequence length="519" mass="54462">MKPIRLLSGLLTVGGWTMASRILGFVRDAMIVALLGTGPAYSAFIVAFSLPNMFRRFFAEGAFNMAFVPLFSKRLEQDDRPREFAQEAFSALAALLTVLTIVASIAMPLLVTAMASGFVGGPEFDLSVAFGRIAFPYILFVSLAAMLSGVLNASGRFAAAAAAPVLLNVVFIGMMAGALWLGGDVARALIWAVPIGGVLQLALLWRAADRAGFTMRLSMPRLTPDIRTLAVVAAPAALASGVIQINLLVGRQVASYFDRAIDWMYTADRLYQLPLGVVGIAVGVVLLPDLSRRLAAGDGAGGRAALSRAGEISLALTLPAAVALLVIPEALVSVLFERGRFTPEDTQATALAAAIYGAGLPAFVLQKVLQPLYFARSDTRTPFRFALWAMVINAACALGLAPFIGWPAAALATTLAGWAMVILLWRGARAMGDVATFDDRFFRRVPRIALAAASMGAALWGGEAFLGNALHTPGLRYGALAVLVGGGGAVFFAAAHLLGGLPLSDLKAAFRRPRNGAAG</sequence>
<reference evidence="12 13" key="1">
    <citation type="submission" date="2019-03" db="EMBL/GenBank/DDBJ databases">
        <title>Rhodobacteraceae bacterium SM1902, a new member of the family Rhodobacteraceae isolated from Yantai.</title>
        <authorList>
            <person name="Sun Y."/>
        </authorList>
    </citation>
    <scope>NUCLEOTIDE SEQUENCE [LARGE SCALE GENOMIC DNA]</scope>
    <source>
        <strain evidence="12 13">SM1902</strain>
    </source>
</reference>
<dbReference type="EMBL" id="SMZO01000001">
    <property type="protein sequence ID" value="TDL91442.1"/>
    <property type="molecule type" value="Genomic_DNA"/>
</dbReference>
<dbReference type="PIRSF" id="PIRSF002869">
    <property type="entry name" value="MviN"/>
    <property type="match status" value="1"/>
</dbReference>
<dbReference type="GO" id="GO:0034204">
    <property type="term" value="P:lipid translocation"/>
    <property type="evidence" value="ECO:0007669"/>
    <property type="project" value="TreeGrafter"/>
</dbReference>
<feature type="transmembrane region" description="Helical" evidence="10">
    <location>
        <begin position="188"/>
        <end position="208"/>
    </location>
</feature>
<evidence type="ECO:0000313" key="13">
    <source>
        <dbReference type="Proteomes" id="UP000294562"/>
    </source>
</evidence>
<dbReference type="GO" id="GO:0008360">
    <property type="term" value="P:regulation of cell shape"/>
    <property type="evidence" value="ECO:0007669"/>
    <property type="project" value="UniProtKB-UniRule"/>
</dbReference>
<evidence type="ECO:0000256" key="4">
    <source>
        <dbReference type="ARBA" id="ARBA00022960"/>
    </source>
</evidence>
<feature type="transmembrane region" description="Helical" evidence="10">
    <location>
        <begin position="448"/>
        <end position="467"/>
    </location>
</feature>
<feature type="transmembrane region" description="Helical" evidence="10">
    <location>
        <begin position="410"/>
        <end position="428"/>
    </location>
</feature>
<protein>
    <recommendedName>
        <fullName evidence="10">Probable lipid II flippase MurJ</fullName>
    </recommendedName>
</protein>
<keyword evidence="4 10" id="KW-0133">Cell shape</keyword>
<keyword evidence="10 11" id="KW-0961">Cell wall biogenesis/degradation</keyword>
<dbReference type="Pfam" id="PF03023">
    <property type="entry name" value="MurJ"/>
    <property type="match status" value="1"/>
</dbReference>
<dbReference type="UniPathway" id="UPA00219"/>
<evidence type="ECO:0000256" key="10">
    <source>
        <dbReference type="HAMAP-Rule" id="MF_02078"/>
    </source>
</evidence>
<dbReference type="GO" id="GO:0071555">
    <property type="term" value="P:cell wall organization"/>
    <property type="evidence" value="ECO:0007669"/>
    <property type="project" value="UniProtKB-UniRule"/>
</dbReference>
<dbReference type="OrthoDB" id="9816572at2"/>
<organism evidence="12 13">
    <name type="scientific">Meridianimarinicoccus aquatilis</name>
    <dbReference type="NCBI Taxonomy" id="2552766"/>
    <lineage>
        <taxon>Bacteria</taxon>
        <taxon>Pseudomonadati</taxon>
        <taxon>Pseudomonadota</taxon>
        <taxon>Alphaproteobacteria</taxon>
        <taxon>Rhodobacterales</taxon>
        <taxon>Paracoccaceae</taxon>
        <taxon>Meridianimarinicoccus</taxon>
    </lineage>
</organism>
<keyword evidence="13" id="KW-1185">Reference proteome</keyword>
<dbReference type="AlphaFoldDB" id="A0A4R6B5T6"/>